<dbReference type="EMBL" id="JBBPBM010000006">
    <property type="protein sequence ID" value="KAK8581840.1"/>
    <property type="molecule type" value="Genomic_DNA"/>
</dbReference>
<protein>
    <submittedName>
        <fullName evidence="1">Uncharacterized protein</fullName>
    </submittedName>
</protein>
<proteinExistence type="predicted"/>
<evidence type="ECO:0000313" key="1">
    <source>
        <dbReference type="EMBL" id="KAK8581840.1"/>
    </source>
</evidence>
<evidence type="ECO:0000313" key="2">
    <source>
        <dbReference type="Proteomes" id="UP001472677"/>
    </source>
</evidence>
<sequence length="76" mass="8119">MQTVLPCWPRNGFGLANTENSSLSVAPRVARKGKTGNLTGVSKASEDQLAFFALFGRGPKASIGQNFDTIEAKLCF</sequence>
<accession>A0ABR2FLV1</accession>
<name>A0ABR2FLV1_9ROSI</name>
<keyword evidence="2" id="KW-1185">Reference proteome</keyword>
<organism evidence="1 2">
    <name type="scientific">Hibiscus sabdariffa</name>
    <name type="common">roselle</name>
    <dbReference type="NCBI Taxonomy" id="183260"/>
    <lineage>
        <taxon>Eukaryota</taxon>
        <taxon>Viridiplantae</taxon>
        <taxon>Streptophyta</taxon>
        <taxon>Embryophyta</taxon>
        <taxon>Tracheophyta</taxon>
        <taxon>Spermatophyta</taxon>
        <taxon>Magnoliopsida</taxon>
        <taxon>eudicotyledons</taxon>
        <taxon>Gunneridae</taxon>
        <taxon>Pentapetalae</taxon>
        <taxon>rosids</taxon>
        <taxon>malvids</taxon>
        <taxon>Malvales</taxon>
        <taxon>Malvaceae</taxon>
        <taxon>Malvoideae</taxon>
        <taxon>Hibiscus</taxon>
    </lineage>
</organism>
<comment type="caution">
    <text evidence="1">The sequence shown here is derived from an EMBL/GenBank/DDBJ whole genome shotgun (WGS) entry which is preliminary data.</text>
</comment>
<reference evidence="1 2" key="1">
    <citation type="journal article" date="2024" name="G3 (Bethesda)">
        <title>Genome assembly of Hibiscus sabdariffa L. provides insights into metabolisms of medicinal natural products.</title>
        <authorList>
            <person name="Kim T."/>
        </authorList>
    </citation>
    <scope>NUCLEOTIDE SEQUENCE [LARGE SCALE GENOMIC DNA]</scope>
    <source>
        <strain evidence="1">TK-2024</strain>
        <tissue evidence="1">Old leaves</tissue>
    </source>
</reference>
<gene>
    <name evidence="1" type="ORF">V6N12_072047</name>
</gene>
<dbReference type="Proteomes" id="UP001472677">
    <property type="component" value="Unassembled WGS sequence"/>
</dbReference>